<feature type="transmembrane region" description="Helical" evidence="1">
    <location>
        <begin position="83"/>
        <end position="101"/>
    </location>
</feature>
<name>A0ABZ1IWE6_9ACTN</name>
<evidence type="ECO:0000313" key="3">
    <source>
        <dbReference type="Proteomes" id="UP001622690"/>
    </source>
</evidence>
<feature type="transmembrane region" description="Helical" evidence="1">
    <location>
        <begin position="148"/>
        <end position="169"/>
    </location>
</feature>
<gene>
    <name evidence="2" type="ORF">OHU27_13485</name>
</gene>
<evidence type="ECO:0008006" key="4">
    <source>
        <dbReference type="Google" id="ProtNLM"/>
    </source>
</evidence>
<dbReference type="RefSeq" id="WP_403368280.1">
    <property type="nucleotide sequence ID" value="NZ_CP108125.1"/>
</dbReference>
<accession>A0ABZ1IWE6</accession>
<evidence type="ECO:0000256" key="1">
    <source>
        <dbReference type="SAM" id="Phobius"/>
    </source>
</evidence>
<dbReference type="Proteomes" id="UP001622690">
    <property type="component" value="Chromosome"/>
</dbReference>
<feature type="transmembrane region" description="Helical" evidence="1">
    <location>
        <begin position="51"/>
        <end position="71"/>
    </location>
</feature>
<keyword evidence="1" id="KW-0812">Transmembrane</keyword>
<evidence type="ECO:0000313" key="2">
    <source>
        <dbReference type="EMBL" id="WTO83384.1"/>
    </source>
</evidence>
<keyword evidence="3" id="KW-1185">Reference proteome</keyword>
<sequence>MSLFLVVLAGAAALFLFGLSRVPPGIKVTVLTAPPVAAVMWLLDVVFGRRAVAVAVGAVFLVVLVALNGLLAHPRLPPWAKPVVFGTVPGAALAWLLVVTADDTLKDPGEDPCSMYHGGTGVSEVFPPRAYCRFGDGGTLDLAPGTQVVFWVCFTVSVVLLALGLAWAVRDPRAVVRRFHRAGRG</sequence>
<keyword evidence="1" id="KW-1133">Transmembrane helix</keyword>
<protein>
    <recommendedName>
        <fullName evidence="4">DUF1097 domain-containing protein</fullName>
    </recommendedName>
</protein>
<keyword evidence="1" id="KW-0472">Membrane</keyword>
<dbReference type="EMBL" id="CP108125">
    <property type="protein sequence ID" value="WTO83384.1"/>
    <property type="molecule type" value="Genomic_DNA"/>
</dbReference>
<reference evidence="2 3" key="1">
    <citation type="submission" date="2022-10" db="EMBL/GenBank/DDBJ databases">
        <title>The complete genomes of actinobacterial strains from the NBC collection.</title>
        <authorList>
            <person name="Joergensen T.S."/>
            <person name="Alvarez Arevalo M."/>
            <person name="Sterndorff E.B."/>
            <person name="Faurdal D."/>
            <person name="Vuksanovic O."/>
            <person name="Mourched A.-S."/>
            <person name="Charusanti P."/>
            <person name="Shaw S."/>
            <person name="Blin K."/>
            <person name="Weber T."/>
        </authorList>
    </citation>
    <scope>NUCLEOTIDE SEQUENCE [LARGE SCALE GENOMIC DNA]</scope>
    <source>
        <strain evidence="2 3">NBC_00206</strain>
    </source>
</reference>
<proteinExistence type="predicted"/>
<organism evidence="2 3">
    <name type="scientific">Streptomyces nigra</name>
    <dbReference type="NCBI Taxonomy" id="1827580"/>
    <lineage>
        <taxon>Bacteria</taxon>
        <taxon>Bacillati</taxon>
        <taxon>Actinomycetota</taxon>
        <taxon>Actinomycetes</taxon>
        <taxon>Kitasatosporales</taxon>
        <taxon>Streptomycetaceae</taxon>
        <taxon>Streptomyces</taxon>
    </lineage>
</organism>